<feature type="compositionally biased region" description="Basic and acidic residues" evidence="6">
    <location>
        <begin position="1176"/>
        <end position="1203"/>
    </location>
</feature>
<dbReference type="OrthoDB" id="415053at2759"/>
<accession>A0A1Q9CFA3</accession>
<dbReference type="PROSITE" id="PS50103">
    <property type="entry name" value="ZF_C3H1"/>
    <property type="match status" value="1"/>
</dbReference>
<evidence type="ECO:0008006" key="11">
    <source>
        <dbReference type="Google" id="ProtNLM"/>
    </source>
</evidence>
<evidence type="ECO:0000256" key="3">
    <source>
        <dbReference type="ARBA" id="ARBA00022833"/>
    </source>
</evidence>
<evidence type="ECO:0000259" key="7">
    <source>
        <dbReference type="PROSITE" id="PS50103"/>
    </source>
</evidence>
<dbReference type="EMBL" id="LSRX01001267">
    <property type="protein sequence ID" value="OLP81592.1"/>
    <property type="molecule type" value="Genomic_DNA"/>
</dbReference>
<evidence type="ECO:0000313" key="9">
    <source>
        <dbReference type="EMBL" id="OLP81592.1"/>
    </source>
</evidence>
<feature type="region of interest" description="Disordered" evidence="6">
    <location>
        <begin position="161"/>
        <end position="204"/>
    </location>
</feature>
<dbReference type="SMART" id="SM00356">
    <property type="entry name" value="ZnF_C3H1"/>
    <property type="match status" value="1"/>
</dbReference>
<organism evidence="9 10">
    <name type="scientific">Symbiodinium microadriaticum</name>
    <name type="common">Dinoflagellate</name>
    <name type="synonym">Zooxanthella microadriatica</name>
    <dbReference type="NCBI Taxonomy" id="2951"/>
    <lineage>
        <taxon>Eukaryota</taxon>
        <taxon>Sar</taxon>
        <taxon>Alveolata</taxon>
        <taxon>Dinophyceae</taxon>
        <taxon>Suessiales</taxon>
        <taxon>Symbiodiniaceae</taxon>
        <taxon>Symbiodinium</taxon>
    </lineage>
</organism>
<feature type="compositionally biased region" description="Polar residues" evidence="6">
    <location>
        <begin position="111"/>
        <end position="128"/>
    </location>
</feature>
<dbReference type="GO" id="GO:0008270">
    <property type="term" value="F:zinc ion binding"/>
    <property type="evidence" value="ECO:0007669"/>
    <property type="project" value="UniProtKB-KW"/>
</dbReference>
<dbReference type="InterPro" id="IPR041367">
    <property type="entry name" value="Znf-CCCH_4"/>
</dbReference>
<evidence type="ECO:0000313" key="10">
    <source>
        <dbReference type="Proteomes" id="UP000186817"/>
    </source>
</evidence>
<reference evidence="9 10" key="1">
    <citation type="submission" date="2016-02" db="EMBL/GenBank/DDBJ databases">
        <title>Genome analysis of coral dinoflagellate symbionts highlights evolutionary adaptations to a symbiotic lifestyle.</title>
        <authorList>
            <person name="Aranda M."/>
            <person name="Li Y."/>
            <person name="Liew Y.J."/>
            <person name="Baumgarten S."/>
            <person name="Simakov O."/>
            <person name="Wilson M."/>
            <person name="Piel J."/>
            <person name="Ashoor H."/>
            <person name="Bougouffa S."/>
            <person name="Bajic V.B."/>
            <person name="Ryu T."/>
            <person name="Ravasi T."/>
            <person name="Bayer T."/>
            <person name="Micklem G."/>
            <person name="Kim H."/>
            <person name="Bhak J."/>
            <person name="Lajeunesse T.C."/>
            <person name="Voolstra C.R."/>
        </authorList>
    </citation>
    <scope>NUCLEOTIDE SEQUENCE [LARGE SCALE GENOMIC DNA]</scope>
    <source>
        <strain evidence="9 10">CCMP2467</strain>
    </source>
</reference>
<feature type="region of interest" description="Disordered" evidence="6">
    <location>
        <begin position="1"/>
        <end position="27"/>
    </location>
</feature>
<sequence>MSAQATDAVLPNGTGGSDVPVVQGSEKAVNSQDQLCAGGQVGEASQQTRDIPPREVECGELAREIQDDPSRVSVAATTAVQVKQQSMASTTLTVGGQQDSGNSGLLRPSAEQPTAPRTPTGSAGSRSIVQPSWLGNMEVPRWFAKLGNILNPGVGGPPVEWAPSPMPGASPFSSPPGGPTFRLRSPGRPRAIHPAPTPPSSSSIPAEAIQAEVQRQLGGVLQQLQDFGIQNERLQQELEDTRAQLRMEQQRNVVQDHTLLRSGGLLGDLATASLDPGHLADTPPIPPPADPRMLASGAAQGYVWDQVQGDSSAPQQRVEEPGIPGYERRQSDDRGPVGQRNNEAPGMLRSWWERQSRSTTPPPRAATAANPEVPVLEALARGVQQLQELQMQAMSKPMPVAHEQVKPGTMSLNPMPEIAEGTETALTFQDWLEVSSSVMSDISESSATWWQGVIGAVEQVYARWLTASPLEKLTIEPTATEQWCTGRWLRVNARASSMLLAAMPSDLKGDMVSRRCTQDCVRMLYRLYTHYQPGGSAERSEVLSRLQSPVDTTGSDNLEGVVKILRAWPRWLERCKAVQMTPPDPSVLSRGLQALTTRFVETSPDANFRTSMLRASLRLDARPTLEQVVGYHRHLKAELELLLGAKGAAAGAVVQPKLRAVDTALPPKARDAGGKSGGGTELCRYFAKATGCKRGDKCNFSHNMSSLDRDVRARKCLRCGSEAHRQKDCVVGKGAPKAKGGGGKDGSPTKPTATGTSPSTQSTMATLGTTSASQPATLEPVPGTPWTLESLVQAAQQMVQGQSQEGQGSDASPEKTRPAMRVLKLRDIRVCSMEASTTALLDSGATHSLRSAKSEEEWCSAEEVGVQLAGSHTLVMRITESGTLLMPYKSTADGQGEVRAQTIVPMGQLIKTLGYTMVWSPEECYLSDESGNKLPLQVSGGCPQLTELEALALIARLEDRKLEQLQNETLLTKDRLSLSAMAMEVPWNHYLYDYVTKGAYESGLRAVRDAPFFEDIPGGCLEGLVPIAGLWSGWDILKEVCFLSRAQRRRLLTSKRWVVHLFAGREGHWEIMKLDQGDTTVIELDLARNAGQDLFRTEVWRMLLWGAKEGKVDVIMGGPPGRAQQHLKGGVRDVKSLKLIARMMWLFAVAQVGREADRSAVNKNRDVGFILEYPEGRHPRSKEEREQRIQRAEEDSRGLRNRGEGASWDHSIQYWENVQKPRWIAMVGSNTVDASHSFWETRMWKAFEKEAELCTVSFDQGAMGSATRNRTSLGTNIHSLLSLENLRVDEDDPMPERGESDHIWSPGLVNAVVVAMNFWERSSRMMALLR</sequence>
<evidence type="ECO:0000256" key="5">
    <source>
        <dbReference type="SAM" id="Coils"/>
    </source>
</evidence>
<dbReference type="InterPro" id="IPR001878">
    <property type="entry name" value="Znf_CCHC"/>
</dbReference>
<keyword evidence="3 4" id="KW-0862">Zinc</keyword>
<feature type="region of interest" description="Disordered" evidence="6">
    <location>
        <begin position="275"/>
        <end position="294"/>
    </location>
</feature>
<evidence type="ECO:0000256" key="6">
    <source>
        <dbReference type="SAM" id="MobiDB-lite"/>
    </source>
</evidence>
<feature type="compositionally biased region" description="Pro residues" evidence="6">
    <location>
        <begin position="164"/>
        <end position="178"/>
    </location>
</feature>
<dbReference type="GO" id="GO:0003676">
    <property type="term" value="F:nucleic acid binding"/>
    <property type="evidence" value="ECO:0007669"/>
    <property type="project" value="InterPro"/>
</dbReference>
<evidence type="ECO:0000256" key="1">
    <source>
        <dbReference type="ARBA" id="ARBA00022723"/>
    </source>
</evidence>
<feature type="region of interest" description="Disordered" evidence="6">
    <location>
        <begin position="796"/>
        <end position="816"/>
    </location>
</feature>
<gene>
    <name evidence="9" type="ORF">AK812_SmicGene37856</name>
</gene>
<keyword evidence="1 4" id="KW-0479">Metal-binding</keyword>
<feature type="region of interest" description="Disordered" evidence="6">
    <location>
        <begin position="85"/>
        <end position="128"/>
    </location>
</feature>
<feature type="region of interest" description="Disordered" evidence="6">
    <location>
        <begin position="308"/>
        <end position="370"/>
    </location>
</feature>
<dbReference type="SUPFAM" id="SSF90229">
    <property type="entry name" value="CCCH zinc finger"/>
    <property type="match status" value="1"/>
</dbReference>
<comment type="caution">
    <text evidence="9">The sequence shown here is derived from an EMBL/GenBank/DDBJ whole genome shotgun (WGS) entry which is preliminary data.</text>
</comment>
<feature type="compositionally biased region" description="Polar residues" evidence="6">
    <location>
        <begin position="749"/>
        <end position="765"/>
    </location>
</feature>
<dbReference type="InterPro" id="IPR036855">
    <property type="entry name" value="Znf_CCCH_sf"/>
</dbReference>
<feature type="domain" description="C3H1-type" evidence="7">
    <location>
        <begin position="677"/>
        <end position="705"/>
    </location>
</feature>
<dbReference type="Gene3D" id="4.10.1000.10">
    <property type="entry name" value="Zinc finger, CCCH-type"/>
    <property type="match status" value="1"/>
</dbReference>
<protein>
    <recommendedName>
        <fullName evidence="11">Retrovirus-related Pol polyprotein from transposon TNT 1-94</fullName>
    </recommendedName>
</protein>
<feature type="compositionally biased region" description="Basic and acidic residues" evidence="6">
    <location>
        <begin position="326"/>
        <end position="335"/>
    </location>
</feature>
<evidence type="ECO:0000256" key="2">
    <source>
        <dbReference type="ARBA" id="ARBA00022771"/>
    </source>
</evidence>
<dbReference type="PROSITE" id="PS50158">
    <property type="entry name" value="ZF_CCHC"/>
    <property type="match status" value="1"/>
</dbReference>
<feature type="region of interest" description="Disordered" evidence="6">
    <location>
        <begin position="730"/>
        <end position="765"/>
    </location>
</feature>
<evidence type="ECO:0000259" key="8">
    <source>
        <dbReference type="PROSITE" id="PS50158"/>
    </source>
</evidence>
<dbReference type="InterPro" id="IPR000571">
    <property type="entry name" value="Znf_CCCH"/>
</dbReference>
<proteinExistence type="predicted"/>
<feature type="domain" description="CCHC-type" evidence="8">
    <location>
        <begin position="714"/>
        <end position="729"/>
    </location>
</feature>
<name>A0A1Q9CFA3_SYMMI</name>
<evidence type="ECO:0000256" key="4">
    <source>
        <dbReference type="PROSITE-ProRule" id="PRU00723"/>
    </source>
</evidence>
<feature type="compositionally biased region" description="Low complexity" evidence="6">
    <location>
        <begin position="796"/>
        <end position="811"/>
    </location>
</feature>
<dbReference type="Proteomes" id="UP000186817">
    <property type="component" value="Unassembled WGS sequence"/>
</dbReference>
<feature type="zinc finger region" description="C3H1-type" evidence="4">
    <location>
        <begin position="677"/>
        <end position="705"/>
    </location>
</feature>
<dbReference type="Pfam" id="PF18044">
    <property type="entry name" value="zf-CCCH_4"/>
    <property type="match status" value="1"/>
</dbReference>
<keyword evidence="10" id="KW-1185">Reference proteome</keyword>
<feature type="compositionally biased region" description="Polar residues" evidence="6">
    <location>
        <begin position="85"/>
        <end position="103"/>
    </location>
</feature>
<feature type="region of interest" description="Disordered" evidence="6">
    <location>
        <begin position="1176"/>
        <end position="1204"/>
    </location>
</feature>
<feature type="coiled-coil region" evidence="5">
    <location>
        <begin position="224"/>
        <end position="251"/>
    </location>
</feature>
<keyword evidence="5" id="KW-0175">Coiled coil</keyword>
<keyword evidence="2 4" id="KW-0863">Zinc-finger</keyword>